<gene>
    <name evidence="3" type="ORF">GCM10010502_20980</name>
    <name evidence="4" type="ORF">HS99_0034535</name>
</gene>
<name>A0A1E7N2Z7_KITAU</name>
<feature type="domain" description="Metallo-beta-lactamase" evidence="2">
    <location>
        <begin position="21"/>
        <end position="219"/>
    </location>
</feature>
<reference evidence="5" key="4">
    <citation type="submission" date="2016-08" db="EMBL/GenBank/DDBJ databases">
        <title>Sequencing, assembly and comparative genomics of S. aureofaciens ATCC 10762.</title>
        <authorList>
            <person name="Gradnigo J.S."/>
            <person name="Johnson N."/>
            <person name="Somerville G.A."/>
        </authorList>
    </citation>
    <scope>NUCLEOTIDE SEQUENCE [LARGE SCALE GENOMIC DNA]</scope>
    <source>
        <strain evidence="5">ATCC 10762 / DSM 40127 / CCM 3239 / JCM 4008 / LMG 5968 / NBRC 12843 / NCIMB 8234 / A-377</strain>
    </source>
</reference>
<evidence type="ECO:0000313" key="3">
    <source>
        <dbReference type="EMBL" id="GGU69589.1"/>
    </source>
</evidence>
<feature type="region of interest" description="Disordered" evidence="1">
    <location>
        <begin position="258"/>
        <end position="280"/>
    </location>
</feature>
<accession>A0A1E7N2Z7</accession>
<dbReference type="InterPro" id="IPR036866">
    <property type="entry name" value="RibonucZ/Hydroxyglut_hydro"/>
</dbReference>
<dbReference type="InterPro" id="IPR050114">
    <property type="entry name" value="UPF0173_UPF0282_UlaG_hydrolase"/>
</dbReference>
<dbReference type="RefSeq" id="WP_046385806.1">
    <property type="nucleotide sequence ID" value="NZ_BMUB01000004.1"/>
</dbReference>
<reference evidence="4 5" key="2">
    <citation type="submission" date="2014-07" db="EMBL/GenBank/DDBJ databases">
        <authorList>
            <person name="Zhang J.E."/>
            <person name="Yang H."/>
            <person name="Guo J."/>
            <person name="Deng Z."/>
            <person name="Luo H."/>
            <person name="Luo M."/>
            <person name="Zhao B."/>
        </authorList>
    </citation>
    <scope>NUCLEOTIDE SEQUENCE [LARGE SCALE GENOMIC DNA]</scope>
    <source>
        <strain evidence="4">ATCC 10762</strain>
        <strain evidence="5">ATCC 10762 / DSM 40127 / CCM 3239 / JCM 4008 / LMG 5968 / NBRC 12843 / NCIMB 8234 / A-377</strain>
    </source>
</reference>
<dbReference type="Pfam" id="PF12706">
    <property type="entry name" value="Lactamase_B_2"/>
    <property type="match status" value="1"/>
</dbReference>
<dbReference type="PANTHER" id="PTHR43546">
    <property type="entry name" value="UPF0173 METAL-DEPENDENT HYDROLASE MJ1163-RELATED"/>
    <property type="match status" value="1"/>
</dbReference>
<reference evidence="4" key="3">
    <citation type="submission" date="2016-08" db="EMBL/GenBank/DDBJ databases">
        <title>Sequencing, Assembly and Comparative Genomics of S. aureofaciens ATCC 10762.</title>
        <authorList>
            <person name="Gradnigo J.S."/>
            <person name="Johnson N."/>
            <person name="Somerville G.A."/>
        </authorList>
    </citation>
    <scope>NUCLEOTIDE SEQUENCE [LARGE SCALE GENOMIC DNA]</scope>
    <source>
        <strain evidence="4">ATCC 10762</strain>
    </source>
</reference>
<dbReference type="Proteomes" id="UP000037395">
    <property type="component" value="Unassembled WGS sequence"/>
</dbReference>
<feature type="compositionally biased region" description="Basic and acidic residues" evidence="1">
    <location>
        <begin position="267"/>
        <end position="280"/>
    </location>
</feature>
<dbReference type="EMBL" id="BMUB01000004">
    <property type="protein sequence ID" value="GGU69589.1"/>
    <property type="molecule type" value="Genomic_DNA"/>
</dbReference>
<dbReference type="EMBL" id="JPRF03000040">
    <property type="protein sequence ID" value="OEV35052.1"/>
    <property type="molecule type" value="Genomic_DNA"/>
</dbReference>
<dbReference type="AlphaFoldDB" id="A0A1E7N2Z7"/>
<dbReference type="PANTHER" id="PTHR43546:SF3">
    <property type="entry name" value="UPF0173 METAL-DEPENDENT HYDROLASE MJ1163"/>
    <property type="match status" value="1"/>
</dbReference>
<dbReference type="Gene3D" id="3.60.15.10">
    <property type="entry name" value="Ribonuclease Z/Hydroxyacylglutathione hydrolase-like"/>
    <property type="match status" value="1"/>
</dbReference>
<organism evidence="4 5">
    <name type="scientific">Kitasatospora aureofaciens</name>
    <name type="common">Streptomyces aureofaciens</name>
    <dbReference type="NCBI Taxonomy" id="1894"/>
    <lineage>
        <taxon>Bacteria</taxon>
        <taxon>Bacillati</taxon>
        <taxon>Actinomycetota</taxon>
        <taxon>Actinomycetes</taxon>
        <taxon>Kitasatosporales</taxon>
        <taxon>Streptomycetaceae</taxon>
        <taxon>Kitasatospora</taxon>
    </lineage>
</organism>
<dbReference type="OrthoDB" id="3190691at2"/>
<reference evidence="3" key="1">
    <citation type="journal article" date="2014" name="Int. J. Syst. Evol. Microbiol.">
        <title>Complete genome sequence of Corynebacterium casei LMG S-19264T (=DSM 44701T), isolated from a smear-ripened cheese.</title>
        <authorList>
            <consortium name="US DOE Joint Genome Institute (JGI-PGF)"/>
            <person name="Walter F."/>
            <person name="Albersmeier A."/>
            <person name="Kalinowski J."/>
            <person name="Ruckert C."/>
        </authorList>
    </citation>
    <scope>NUCLEOTIDE SEQUENCE</scope>
    <source>
        <strain evidence="3">JCM 4434</strain>
    </source>
</reference>
<dbReference type="GeneID" id="97485238"/>
<evidence type="ECO:0000256" key="1">
    <source>
        <dbReference type="SAM" id="MobiDB-lite"/>
    </source>
</evidence>
<dbReference type="SUPFAM" id="SSF56281">
    <property type="entry name" value="Metallo-hydrolase/oxidoreductase"/>
    <property type="match status" value="1"/>
</dbReference>
<reference evidence="3" key="5">
    <citation type="submission" date="2020-09" db="EMBL/GenBank/DDBJ databases">
        <authorList>
            <person name="Sun Q."/>
            <person name="Ohkuma M."/>
        </authorList>
    </citation>
    <scope>NUCLEOTIDE SEQUENCE</scope>
    <source>
        <strain evidence="3">JCM 4434</strain>
    </source>
</reference>
<accession>A0A8H9LPP4</accession>
<protein>
    <recommendedName>
        <fullName evidence="2">Metallo-beta-lactamase domain-containing protein</fullName>
    </recommendedName>
</protein>
<dbReference type="InterPro" id="IPR001279">
    <property type="entry name" value="Metallo-B-lactamas"/>
</dbReference>
<evidence type="ECO:0000313" key="4">
    <source>
        <dbReference type="EMBL" id="OEV35052.1"/>
    </source>
</evidence>
<sequence length="280" mass="29044">MRIRRLGWAGIEIEAAGGRAVIDAVTAMPQLAHIIGPPRTELLPPAGPVDLALVTHLHEDHTDAAALAAALAPDGILLRPAPAEGTARETPDTAAAEAGLAEHKLPAMVVEPWQSVSAGPFTATAVPAVDGLGAPQVSWVVEVGGRRILHCGDTLFHGHWWRIAQRLGPFDAAFLPVNGAVCTFPHLHPASPFPVDLDPAQAAAAAHLLGARIAVPIHYDTLHTVGVYEQIDDPSGAFTTACDELGVVSRVLDPGGTLDLPAGKGDAGNDRTAVDSLPHD</sequence>
<dbReference type="Proteomes" id="UP000610124">
    <property type="component" value="Unassembled WGS sequence"/>
</dbReference>
<proteinExistence type="predicted"/>
<evidence type="ECO:0000259" key="2">
    <source>
        <dbReference type="Pfam" id="PF12706"/>
    </source>
</evidence>
<keyword evidence="5" id="KW-1185">Reference proteome</keyword>
<evidence type="ECO:0000313" key="5">
    <source>
        <dbReference type="Proteomes" id="UP000037395"/>
    </source>
</evidence>
<comment type="caution">
    <text evidence="4">The sequence shown here is derived from an EMBL/GenBank/DDBJ whole genome shotgun (WGS) entry which is preliminary data.</text>
</comment>